<accession>A0A2N0VMG7</accession>
<feature type="compositionally biased region" description="Polar residues" evidence="1">
    <location>
        <begin position="1"/>
        <end position="16"/>
    </location>
</feature>
<dbReference type="Proteomes" id="UP000233398">
    <property type="component" value="Unassembled WGS sequence"/>
</dbReference>
<keyword evidence="3" id="KW-1185">Reference proteome</keyword>
<evidence type="ECO:0000313" key="2">
    <source>
        <dbReference type="EMBL" id="PKD45396.1"/>
    </source>
</evidence>
<dbReference type="AlphaFoldDB" id="A0A2N0VMG7"/>
<gene>
    <name evidence="2" type="ORF">CWD77_06880</name>
</gene>
<comment type="caution">
    <text evidence="2">The sequence shown here is derived from an EMBL/GenBank/DDBJ whole genome shotgun (WGS) entry which is preliminary data.</text>
</comment>
<name>A0A2N0VMG7_9BACT</name>
<evidence type="ECO:0000313" key="3">
    <source>
        <dbReference type="Proteomes" id="UP000233398"/>
    </source>
</evidence>
<sequence>MDQVTKTESSTANSNYKDADNNGIPDEGEVVTGTYKALYAYDDNGNVYFDLGDGRVQGNVDSVDELDQETLTTCDYKNQYRGDFGNDPSLDSGWVKNNINCKGYDDNGSYSYTMVHETDPRYTGNPDWEIWGTWEYSTYVVNGVGNVVRPENHVGS</sequence>
<reference evidence="2 3" key="1">
    <citation type="submission" date="2017-11" db="EMBL/GenBank/DDBJ databases">
        <title>Rhodohalobacter 15182 sp. nov., isolated from a salt lake.</title>
        <authorList>
            <person name="Han S."/>
        </authorList>
    </citation>
    <scope>NUCLEOTIDE SEQUENCE [LARGE SCALE GENOMIC DNA]</scope>
    <source>
        <strain evidence="2 3">15182</strain>
    </source>
</reference>
<proteinExistence type="predicted"/>
<feature type="region of interest" description="Disordered" evidence="1">
    <location>
        <begin position="1"/>
        <end position="27"/>
    </location>
</feature>
<dbReference type="EMBL" id="PISP01000001">
    <property type="protein sequence ID" value="PKD45396.1"/>
    <property type="molecule type" value="Genomic_DNA"/>
</dbReference>
<organism evidence="2 3">
    <name type="scientific">Rhodohalobacter barkolensis</name>
    <dbReference type="NCBI Taxonomy" id="2053187"/>
    <lineage>
        <taxon>Bacteria</taxon>
        <taxon>Pseudomonadati</taxon>
        <taxon>Balneolota</taxon>
        <taxon>Balneolia</taxon>
        <taxon>Balneolales</taxon>
        <taxon>Balneolaceae</taxon>
        <taxon>Rhodohalobacter</taxon>
    </lineage>
</organism>
<evidence type="ECO:0000256" key="1">
    <source>
        <dbReference type="SAM" id="MobiDB-lite"/>
    </source>
</evidence>
<protein>
    <submittedName>
        <fullName evidence="2">Uncharacterized protein</fullName>
    </submittedName>
</protein>